<evidence type="ECO:0000259" key="2">
    <source>
        <dbReference type="PROSITE" id="PS51192"/>
    </source>
</evidence>
<dbReference type="GO" id="GO:0006281">
    <property type="term" value="P:DNA repair"/>
    <property type="evidence" value="ECO:0007669"/>
    <property type="project" value="TreeGrafter"/>
</dbReference>
<dbReference type="SUPFAM" id="SSF52540">
    <property type="entry name" value="P-loop containing nucleoside triphosphate hydrolases"/>
    <property type="match status" value="1"/>
</dbReference>
<proteinExistence type="predicted"/>
<dbReference type="Proteomes" id="UP000541444">
    <property type="component" value="Unassembled WGS sequence"/>
</dbReference>
<dbReference type="SMART" id="SM00487">
    <property type="entry name" value="DEXDc"/>
    <property type="match status" value="1"/>
</dbReference>
<dbReference type="OrthoDB" id="2801544at2759"/>
<dbReference type="PANTHER" id="PTHR45766:SF5">
    <property type="entry name" value="SNF2 DOMAIN-CONTAINING PROTEIN _ HELICASE DOMAIN-CONTAINING PROTEIN _ HNH ENDONUCLEASE DOMAIN-CONTAINING PROTEIN"/>
    <property type="match status" value="1"/>
</dbReference>
<name>A0A7J7NXT9_9MAGN</name>
<accession>A0A7J7NXT9</accession>
<protein>
    <recommendedName>
        <fullName evidence="2">Helicase ATP-binding domain-containing protein</fullName>
    </recommendedName>
</protein>
<organism evidence="3 4">
    <name type="scientific">Kingdonia uniflora</name>
    <dbReference type="NCBI Taxonomy" id="39325"/>
    <lineage>
        <taxon>Eukaryota</taxon>
        <taxon>Viridiplantae</taxon>
        <taxon>Streptophyta</taxon>
        <taxon>Embryophyta</taxon>
        <taxon>Tracheophyta</taxon>
        <taxon>Spermatophyta</taxon>
        <taxon>Magnoliopsida</taxon>
        <taxon>Ranunculales</taxon>
        <taxon>Circaeasteraceae</taxon>
        <taxon>Kingdonia</taxon>
    </lineage>
</organism>
<dbReference type="PANTHER" id="PTHR45766">
    <property type="entry name" value="DNA ANNEALING HELICASE AND ENDONUCLEASE ZRANB3 FAMILY MEMBER"/>
    <property type="match status" value="1"/>
</dbReference>
<dbReference type="PROSITE" id="PS51192">
    <property type="entry name" value="HELICASE_ATP_BIND_1"/>
    <property type="match status" value="1"/>
</dbReference>
<dbReference type="GO" id="GO:0031297">
    <property type="term" value="P:replication fork processing"/>
    <property type="evidence" value="ECO:0007669"/>
    <property type="project" value="TreeGrafter"/>
</dbReference>
<dbReference type="EMBL" id="JACGCM010000455">
    <property type="protein sequence ID" value="KAF6171728.1"/>
    <property type="molecule type" value="Genomic_DNA"/>
</dbReference>
<dbReference type="InterPro" id="IPR000330">
    <property type="entry name" value="SNF2_N"/>
</dbReference>
<keyword evidence="1" id="KW-0378">Hydrolase</keyword>
<dbReference type="Gene3D" id="3.40.50.10810">
    <property type="entry name" value="Tandem AAA-ATPase domain"/>
    <property type="match status" value="1"/>
</dbReference>
<gene>
    <name evidence="3" type="ORF">GIB67_007249</name>
</gene>
<comment type="caution">
    <text evidence="3">The sequence shown here is derived from an EMBL/GenBank/DDBJ whole genome shotgun (WGS) entry which is preliminary data.</text>
</comment>
<dbReference type="GO" id="GO:0016787">
    <property type="term" value="F:hydrolase activity"/>
    <property type="evidence" value="ECO:0007669"/>
    <property type="project" value="UniProtKB-KW"/>
</dbReference>
<dbReference type="InterPro" id="IPR027417">
    <property type="entry name" value="P-loop_NTPase"/>
</dbReference>
<evidence type="ECO:0000256" key="1">
    <source>
        <dbReference type="ARBA" id="ARBA00022801"/>
    </source>
</evidence>
<evidence type="ECO:0000313" key="4">
    <source>
        <dbReference type="Proteomes" id="UP000541444"/>
    </source>
</evidence>
<dbReference type="GO" id="GO:0005524">
    <property type="term" value="F:ATP binding"/>
    <property type="evidence" value="ECO:0007669"/>
    <property type="project" value="InterPro"/>
</dbReference>
<reference evidence="3 4" key="1">
    <citation type="journal article" date="2020" name="IScience">
        <title>Genome Sequencing of the Endangered Kingdonia uniflora (Circaeasteraceae, Ranunculales) Reveals Potential Mechanisms of Evolutionary Specialization.</title>
        <authorList>
            <person name="Sun Y."/>
            <person name="Deng T."/>
            <person name="Zhang A."/>
            <person name="Moore M.J."/>
            <person name="Landis J.B."/>
            <person name="Lin N."/>
            <person name="Zhang H."/>
            <person name="Zhang X."/>
            <person name="Huang J."/>
            <person name="Zhang X."/>
            <person name="Sun H."/>
            <person name="Wang H."/>
        </authorList>
    </citation>
    <scope>NUCLEOTIDE SEQUENCE [LARGE SCALE GENOMIC DNA]</scope>
    <source>
        <strain evidence="3">TB1705</strain>
        <tissue evidence="3">Leaf</tissue>
    </source>
</reference>
<sequence>MEITEEQRKRSEANRIAALAKRKATEAIKGDAWKLFKCRKVSSEPDPLQKLAKPSNSLPERFRVRLEICSPDSFCVTPEPLPGLDSLYPGEKECLKKLSSWLSYVVPSHYTQNQGGGAACVYKLRDYDIVLKCLKKFKDIELQEIPWRTLTVIQKFSHSFCVERWIPCMPDHLSDENVDVLLKKLPHFLFDALLPFQHEGVRFGLRRGGSCLIADEMGLGKTIQAIAIACCFMNEGPILVVCPAILRFSWAEELERWLPLVSPLDIHLVFGHQDNPSHLTRWPRVVVISYTMLHRLRKSMLEQEWALLIVDESQHVRSTKKPSEPEEIQAVLDVAAKVKRRVLLSGTPSLSRLYTRPLEYCDRRPFDIFHQINILWSGLLGNSKYEFAKDYCAVKLNRGYQGKTFQHYGRKHGHKKLLISLAVWLFRSGLDFSKGVRLEELNVLLTQTVMVRRLKEHVMLQLPPKRRQVIRLVLKRSEIIVAVASAMAVTNKFTKSGQEIGPVMNDATCEIDANSGRLPVNFISGIAVSRFSLDNISS</sequence>
<feature type="domain" description="Helicase ATP-binding" evidence="2">
    <location>
        <begin position="202"/>
        <end position="366"/>
    </location>
</feature>
<dbReference type="InterPro" id="IPR014001">
    <property type="entry name" value="Helicase_ATP-bd"/>
</dbReference>
<dbReference type="Pfam" id="PF00176">
    <property type="entry name" value="SNF2-rel_dom"/>
    <property type="match status" value="1"/>
</dbReference>
<dbReference type="InterPro" id="IPR038718">
    <property type="entry name" value="SNF2-like_sf"/>
</dbReference>
<dbReference type="GO" id="GO:0004520">
    <property type="term" value="F:DNA endonuclease activity"/>
    <property type="evidence" value="ECO:0007669"/>
    <property type="project" value="TreeGrafter"/>
</dbReference>
<dbReference type="AlphaFoldDB" id="A0A7J7NXT9"/>
<dbReference type="GO" id="GO:0043596">
    <property type="term" value="C:nuclear replication fork"/>
    <property type="evidence" value="ECO:0007669"/>
    <property type="project" value="TreeGrafter"/>
</dbReference>
<keyword evidence="4" id="KW-1185">Reference proteome</keyword>
<evidence type="ECO:0000313" key="3">
    <source>
        <dbReference type="EMBL" id="KAF6171728.1"/>
    </source>
</evidence>